<keyword evidence="13 14" id="KW-0326">Glycosidase</keyword>
<dbReference type="EMBL" id="BMGM01000009">
    <property type="protein sequence ID" value="GGE40618.1"/>
    <property type="molecule type" value="Genomic_DNA"/>
</dbReference>
<dbReference type="InterPro" id="IPR000445">
    <property type="entry name" value="HhH_motif"/>
</dbReference>
<evidence type="ECO:0000256" key="11">
    <source>
        <dbReference type="ARBA" id="ARBA00023014"/>
    </source>
</evidence>
<keyword evidence="6" id="KW-0004">4Fe-4S</keyword>
<feature type="domain" description="HhH-GPD" evidence="15">
    <location>
        <begin position="35"/>
        <end position="186"/>
    </location>
</feature>
<sequence length="351" mass="40220">MSFSAQIIAWYKLHKRDLPWRKTKDPYPIWLSEIMLQQTRVAQGLPYYLAFTEAFPKVEKLAAASEEKVLKLWQGLGYYSRARNLHATAKYVSNDLNGKFPTTKKELLGLKGIGDYTASAIASFAFNEAVAVVDGNVNRVLSRYFGIDLPVNEKTGQTLIKEKANQVLDPKNPALHNQAIMEFGALQCKPKNPYCHLCPLQKDCVAFQQGKVDLLPVKIKKTKVQTRYLAYFIFQDESQQSLIQQRIGKGIWENLYEFPVLESTQKPSQQKLQQELETNYKMNISSIEKANPKPIVHLLSHRKLIADFYLVNTQEIQQKAIQKNQKLINLKDLEKFPVPVLVANFIKSYLL</sequence>
<evidence type="ECO:0000313" key="17">
    <source>
        <dbReference type="Proteomes" id="UP000599179"/>
    </source>
</evidence>
<keyword evidence="8 14" id="KW-0227">DNA damage</keyword>
<reference evidence="17" key="1">
    <citation type="journal article" date="2019" name="Int. J. Syst. Evol. Microbiol.">
        <title>The Global Catalogue of Microorganisms (GCM) 10K type strain sequencing project: providing services to taxonomists for standard genome sequencing and annotation.</title>
        <authorList>
            <consortium name="The Broad Institute Genomics Platform"/>
            <consortium name="The Broad Institute Genome Sequencing Center for Infectious Disease"/>
            <person name="Wu L."/>
            <person name="Ma J."/>
        </authorList>
    </citation>
    <scope>NUCLEOTIDE SEQUENCE [LARGE SCALE GENOMIC DNA]</scope>
    <source>
        <strain evidence="17">CGMCC 1.12931</strain>
    </source>
</reference>
<keyword evidence="10 14" id="KW-0408">Iron</keyword>
<dbReference type="EC" id="3.2.2.31" evidence="4 14"/>
<keyword evidence="7" id="KW-0479">Metal-binding</keyword>
<dbReference type="CDD" id="cd03431">
    <property type="entry name" value="NUDIX_DNA_Glycosylase_C-MutY"/>
    <property type="match status" value="1"/>
</dbReference>
<keyword evidence="17" id="KW-1185">Reference proteome</keyword>
<name>A0ABQ1SKZ8_9FLAO</name>
<dbReference type="RefSeq" id="WP_188459073.1">
    <property type="nucleotide sequence ID" value="NZ_BMGM01000009.1"/>
</dbReference>
<evidence type="ECO:0000256" key="14">
    <source>
        <dbReference type="RuleBase" id="RU365096"/>
    </source>
</evidence>
<protein>
    <recommendedName>
        <fullName evidence="5 14">Adenine DNA glycosylase</fullName>
        <ecNumber evidence="4 14">3.2.2.31</ecNumber>
    </recommendedName>
</protein>
<evidence type="ECO:0000256" key="7">
    <source>
        <dbReference type="ARBA" id="ARBA00022723"/>
    </source>
</evidence>
<organism evidence="16 17">
    <name type="scientific">Psychroflexus planctonicus</name>
    <dbReference type="NCBI Taxonomy" id="1526575"/>
    <lineage>
        <taxon>Bacteria</taxon>
        <taxon>Pseudomonadati</taxon>
        <taxon>Bacteroidota</taxon>
        <taxon>Flavobacteriia</taxon>
        <taxon>Flavobacteriales</taxon>
        <taxon>Flavobacteriaceae</taxon>
        <taxon>Psychroflexus</taxon>
    </lineage>
</organism>
<evidence type="ECO:0000259" key="15">
    <source>
        <dbReference type="SMART" id="SM00478"/>
    </source>
</evidence>
<keyword evidence="12" id="KW-0234">DNA repair</keyword>
<gene>
    <name evidence="16" type="primary">mutY</name>
    <name evidence="16" type="ORF">GCM10010832_20880</name>
</gene>
<dbReference type="SMART" id="SM00478">
    <property type="entry name" value="ENDO3c"/>
    <property type="match status" value="1"/>
</dbReference>
<dbReference type="InterPro" id="IPR015797">
    <property type="entry name" value="NUDIX_hydrolase-like_dom_sf"/>
</dbReference>
<accession>A0ABQ1SKZ8</accession>
<dbReference type="Pfam" id="PF14815">
    <property type="entry name" value="NUDIX_4"/>
    <property type="match status" value="1"/>
</dbReference>
<evidence type="ECO:0000256" key="12">
    <source>
        <dbReference type="ARBA" id="ARBA00023204"/>
    </source>
</evidence>
<dbReference type="PANTHER" id="PTHR42944">
    <property type="entry name" value="ADENINE DNA GLYCOSYLASE"/>
    <property type="match status" value="1"/>
</dbReference>
<evidence type="ECO:0000256" key="9">
    <source>
        <dbReference type="ARBA" id="ARBA00022801"/>
    </source>
</evidence>
<comment type="cofactor">
    <cofactor evidence="14">
        <name>[4Fe-4S] cluster</name>
        <dbReference type="ChEBI" id="CHEBI:49883"/>
    </cofactor>
    <text evidence="14">Binds 1 [4Fe-4S] cluster.</text>
</comment>
<comment type="catalytic activity">
    <reaction evidence="1 14">
        <text>Hydrolyzes free adenine bases from 7,8-dihydro-8-oxoguanine:adenine mismatched double-stranded DNA, leaving an apurinic site.</text>
        <dbReference type="EC" id="3.2.2.31"/>
    </reaction>
</comment>
<evidence type="ECO:0000256" key="10">
    <source>
        <dbReference type="ARBA" id="ARBA00023004"/>
    </source>
</evidence>
<dbReference type="SUPFAM" id="SSF48150">
    <property type="entry name" value="DNA-glycosylase"/>
    <property type="match status" value="1"/>
</dbReference>
<evidence type="ECO:0000256" key="8">
    <source>
        <dbReference type="ARBA" id="ARBA00022763"/>
    </source>
</evidence>
<dbReference type="InterPro" id="IPR029119">
    <property type="entry name" value="MutY_C"/>
</dbReference>
<dbReference type="Pfam" id="PF00730">
    <property type="entry name" value="HhH-GPD"/>
    <property type="match status" value="1"/>
</dbReference>
<dbReference type="Gene3D" id="1.10.340.30">
    <property type="entry name" value="Hypothetical protein, domain 2"/>
    <property type="match status" value="1"/>
</dbReference>
<dbReference type="InterPro" id="IPR011257">
    <property type="entry name" value="DNA_glycosylase"/>
</dbReference>
<evidence type="ECO:0000256" key="3">
    <source>
        <dbReference type="ARBA" id="ARBA00008343"/>
    </source>
</evidence>
<dbReference type="SUPFAM" id="SSF55811">
    <property type="entry name" value="Nudix"/>
    <property type="match status" value="1"/>
</dbReference>
<dbReference type="Gene3D" id="1.10.1670.10">
    <property type="entry name" value="Helix-hairpin-Helix base-excision DNA repair enzymes (C-terminal)"/>
    <property type="match status" value="1"/>
</dbReference>
<evidence type="ECO:0000256" key="13">
    <source>
        <dbReference type="ARBA" id="ARBA00023295"/>
    </source>
</evidence>
<dbReference type="InterPro" id="IPR005760">
    <property type="entry name" value="A/G_AdeGlyc_MutY"/>
</dbReference>
<dbReference type="Gene3D" id="3.90.79.10">
    <property type="entry name" value="Nucleoside Triphosphate Pyrophosphohydrolase"/>
    <property type="match status" value="1"/>
</dbReference>
<evidence type="ECO:0000313" key="16">
    <source>
        <dbReference type="EMBL" id="GGE40618.1"/>
    </source>
</evidence>
<evidence type="ECO:0000256" key="5">
    <source>
        <dbReference type="ARBA" id="ARBA00022023"/>
    </source>
</evidence>
<dbReference type="CDD" id="cd00056">
    <property type="entry name" value="ENDO3c"/>
    <property type="match status" value="1"/>
</dbReference>
<dbReference type="InterPro" id="IPR003265">
    <property type="entry name" value="HhH-GPD_domain"/>
</dbReference>
<proteinExistence type="inferred from homology"/>
<dbReference type="Proteomes" id="UP000599179">
    <property type="component" value="Unassembled WGS sequence"/>
</dbReference>
<evidence type="ECO:0000256" key="1">
    <source>
        <dbReference type="ARBA" id="ARBA00000843"/>
    </source>
</evidence>
<evidence type="ECO:0000256" key="4">
    <source>
        <dbReference type="ARBA" id="ARBA00012045"/>
    </source>
</evidence>
<dbReference type="InterPro" id="IPR044298">
    <property type="entry name" value="MIG/MutY"/>
</dbReference>
<evidence type="ECO:0000256" key="2">
    <source>
        <dbReference type="ARBA" id="ARBA00002933"/>
    </source>
</evidence>
<comment type="caution">
    <text evidence="16">The sequence shown here is derived from an EMBL/GenBank/DDBJ whole genome shotgun (WGS) entry which is preliminary data.</text>
</comment>
<dbReference type="InterPro" id="IPR023170">
    <property type="entry name" value="HhH_base_excis_C"/>
</dbReference>
<comment type="similarity">
    <text evidence="3 14">Belongs to the Nth/MutY family.</text>
</comment>
<dbReference type="NCBIfam" id="TIGR01084">
    <property type="entry name" value="mutY"/>
    <property type="match status" value="1"/>
</dbReference>
<evidence type="ECO:0000256" key="6">
    <source>
        <dbReference type="ARBA" id="ARBA00022485"/>
    </source>
</evidence>
<comment type="function">
    <text evidence="2">Adenine glycosylase active on G-A mispairs. MutY also corrects error-prone DNA synthesis past GO lesions which are due to the oxidatively damaged form of guanine: 7,8-dihydro-8-oxoguanine (8-oxo-dGTP).</text>
</comment>
<dbReference type="PANTHER" id="PTHR42944:SF1">
    <property type="entry name" value="ADENINE DNA GLYCOSYLASE"/>
    <property type="match status" value="1"/>
</dbReference>
<keyword evidence="11" id="KW-0411">Iron-sulfur</keyword>
<keyword evidence="9" id="KW-0378">Hydrolase</keyword>
<dbReference type="Pfam" id="PF00633">
    <property type="entry name" value="HHH"/>
    <property type="match status" value="1"/>
</dbReference>